<reference evidence="3" key="2">
    <citation type="journal article" date="2018" name="BMC Genomics">
        <title>Whole genome sequencing and function prediction of 133 gut anaerobes isolated from chicken caecum in pure cultures.</title>
        <authorList>
            <person name="Medvecky M."/>
            <person name="Cejkova D."/>
            <person name="Polansky O."/>
            <person name="Karasova D."/>
            <person name="Kubasova T."/>
            <person name="Cizek A."/>
            <person name="Rychlik I."/>
        </authorList>
    </citation>
    <scope>NUCLEOTIDE SEQUENCE</scope>
    <source>
        <strain evidence="3">An178</strain>
    </source>
</reference>
<dbReference type="EMBL" id="JAQNCK010000008">
    <property type="protein sequence ID" value="MDC0827936.1"/>
    <property type="molecule type" value="Genomic_DNA"/>
</dbReference>
<comment type="caution">
    <text evidence="3">The sequence shown here is derived from an EMBL/GenBank/DDBJ whole genome shotgun (WGS) entry which is preliminary data.</text>
</comment>
<dbReference type="AlphaFoldDB" id="A0A1Y3VKN0"/>
<evidence type="ECO:0000313" key="3">
    <source>
        <dbReference type="EMBL" id="OUP58337.1"/>
    </source>
</evidence>
<reference evidence="2" key="3">
    <citation type="submission" date="2023-01" db="EMBL/GenBank/DDBJ databases">
        <title>Human gut microbiome strain richness.</title>
        <authorList>
            <person name="Chen-Liaw A."/>
        </authorList>
    </citation>
    <scope>NUCLEOTIDE SEQUENCE</scope>
    <source>
        <strain evidence="2">D55st1_G4_D55t1_190419</strain>
    </source>
</reference>
<keyword evidence="1" id="KW-1133">Transmembrane helix</keyword>
<evidence type="ECO:0000313" key="4">
    <source>
        <dbReference type="Proteomes" id="UP000195447"/>
    </source>
</evidence>
<dbReference type="EMBL" id="NFKM01000017">
    <property type="protein sequence ID" value="OUP58337.1"/>
    <property type="molecule type" value="Genomic_DNA"/>
</dbReference>
<feature type="transmembrane region" description="Helical" evidence="1">
    <location>
        <begin position="31"/>
        <end position="51"/>
    </location>
</feature>
<dbReference type="RefSeq" id="WP_015535297.1">
    <property type="nucleotide sequence ID" value="NZ_CABKSV010000055.1"/>
</dbReference>
<name>A0A1Y3VKN0_9FIRM</name>
<dbReference type="Pfam" id="PF09527">
    <property type="entry name" value="ATPase_gene1"/>
    <property type="match status" value="1"/>
</dbReference>
<protein>
    <submittedName>
        <fullName evidence="2">AtpZ/AtpI family protein</fullName>
    </submittedName>
</protein>
<proteinExistence type="predicted"/>
<organism evidence="3 4">
    <name type="scientific">Faecalitalea cylindroides</name>
    <dbReference type="NCBI Taxonomy" id="39483"/>
    <lineage>
        <taxon>Bacteria</taxon>
        <taxon>Bacillati</taxon>
        <taxon>Bacillota</taxon>
        <taxon>Erysipelotrichia</taxon>
        <taxon>Erysipelotrichales</taxon>
        <taxon>Erysipelotrichaceae</taxon>
        <taxon>Faecalitalea</taxon>
    </lineage>
</organism>
<gene>
    <name evidence="3" type="ORF">B5F14_08080</name>
    <name evidence="2" type="ORF">POG00_04335</name>
</gene>
<keyword evidence="1" id="KW-0812">Transmembrane</keyword>
<reference evidence="4" key="1">
    <citation type="submission" date="2017-04" db="EMBL/GenBank/DDBJ databases">
        <title>Function of individual gut microbiota members based on whole genome sequencing of pure cultures obtained from chicken caecum.</title>
        <authorList>
            <person name="Medvecky M."/>
            <person name="Cejkova D."/>
            <person name="Polansky O."/>
            <person name="Karasova D."/>
            <person name="Kubasova T."/>
            <person name="Cizek A."/>
            <person name="Rychlik I."/>
        </authorList>
    </citation>
    <scope>NUCLEOTIDE SEQUENCE [LARGE SCALE GENOMIC DNA]</scope>
    <source>
        <strain evidence="4">An178</strain>
    </source>
</reference>
<evidence type="ECO:0000256" key="1">
    <source>
        <dbReference type="SAM" id="Phobius"/>
    </source>
</evidence>
<sequence>MKPFTFSGVLLVNILLSLFLGYKLDEWLNTTPIFIIVGLIYSVVGSIYILLHKANKHE</sequence>
<keyword evidence="1" id="KW-0472">Membrane</keyword>
<keyword evidence="4" id="KW-1185">Reference proteome</keyword>
<dbReference type="GeneID" id="79876577"/>
<evidence type="ECO:0000313" key="2">
    <source>
        <dbReference type="EMBL" id="MDC0827936.1"/>
    </source>
</evidence>
<dbReference type="Proteomes" id="UP001220658">
    <property type="component" value="Unassembled WGS sequence"/>
</dbReference>
<accession>A0A1Y3VKN0</accession>
<dbReference type="Proteomes" id="UP000195447">
    <property type="component" value="Unassembled WGS sequence"/>
</dbReference>
<dbReference type="InterPro" id="IPR032820">
    <property type="entry name" value="ATPase_put"/>
</dbReference>